<evidence type="ECO:0000256" key="2">
    <source>
        <dbReference type="SAM" id="Phobius"/>
    </source>
</evidence>
<organism evidence="3 4">
    <name type="scientific">Trametes pubescens</name>
    <name type="common">White-rot fungus</name>
    <dbReference type="NCBI Taxonomy" id="154538"/>
    <lineage>
        <taxon>Eukaryota</taxon>
        <taxon>Fungi</taxon>
        <taxon>Dikarya</taxon>
        <taxon>Basidiomycota</taxon>
        <taxon>Agaricomycotina</taxon>
        <taxon>Agaricomycetes</taxon>
        <taxon>Polyporales</taxon>
        <taxon>Polyporaceae</taxon>
        <taxon>Trametes</taxon>
    </lineage>
</organism>
<reference evidence="3 4" key="1">
    <citation type="submission" date="2016-10" db="EMBL/GenBank/DDBJ databases">
        <title>Genome sequence of the basidiomycete white-rot fungus Trametes pubescens.</title>
        <authorList>
            <person name="Makela M.R."/>
            <person name="Granchi Z."/>
            <person name="Peng M."/>
            <person name="De Vries R.P."/>
            <person name="Grigoriev I."/>
            <person name="Riley R."/>
            <person name="Hilden K."/>
        </authorList>
    </citation>
    <scope>NUCLEOTIDE SEQUENCE [LARGE SCALE GENOMIC DNA]</scope>
    <source>
        <strain evidence="3 4">FBCC735</strain>
    </source>
</reference>
<comment type="caution">
    <text evidence="3">The sequence shown here is derived from an EMBL/GenBank/DDBJ whole genome shotgun (WGS) entry which is preliminary data.</text>
</comment>
<keyword evidence="2" id="KW-1133">Transmembrane helix</keyword>
<sequence>MSFSSNDNLVLVAPRPVRLASGAAPFPFHSPVAHRPRSRAAILSAATDAFDRLMLAEDSGDHHEHRAPELSEKDSLSPRTSPRSELGTRPSPAVGYAILASSVVFLLVGSYAVFFSAFFPETGVWLLDVLARDTLYKYLAIMLIPAGTGFVIANWVGWQYYRNS</sequence>
<protein>
    <submittedName>
        <fullName evidence="3">Uncharacterized protein</fullName>
    </submittedName>
</protein>
<proteinExistence type="predicted"/>
<feature type="transmembrane region" description="Helical" evidence="2">
    <location>
        <begin position="138"/>
        <end position="158"/>
    </location>
</feature>
<feature type="compositionally biased region" description="Basic and acidic residues" evidence="1">
    <location>
        <begin position="61"/>
        <end position="76"/>
    </location>
</feature>
<keyword evidence="2" id="KW-0472">Membrane</keyword>
<evidence type="ECO:0000313" key="3">
    <source>
        <dbReference type="EMBL" id="OJT15745.1"/>
    </source>
</evidence>
<keyword evidence="2" id="KW-0812">Transmembrane</keyword>
<dbReference type="EMBL" id="MNAD01000137">
    <property type="protein sequence ID" value="OJT15745.1"/>
    <property type="molecule type" value="Genomic_DNA"/>
</dbReference>
<dbReference type="AlphaFoldDB" id="A0A1M2W7A8"/>
<evidence type="ECO:0000256" key="1">
    <source>
        <dbReference type="SAM" id="MobiDB-lite"/>
    </source>
</evidence>
<gene>
    <name evidence="3" type="ORF">TRAPUB_4381</name>
</gene>
<accession>A0A1M2W7A8</accession>
<dbReference type="Proteomes" id="UP000184267">
    <property type="component" value="Unassembled WGS sequence"/>
</dbReference>
<evidence type="ECO:0000313" key="4">
    <source>
        <dbReference type="Proteomes" id="UP000184267"/>
    </source>
</evidence>
<dbReference type="Pfam" id="PF15159">
    <property type="entry name" value="PIG-Y"/>
    <property type="match status" value="1"/>
</dbReference>
<name>A0A1M2W7A8_TRAPU</name>
<dbReference type="OrthoDB" id="2157498at2759"/>
<feature type="transmembrane region" description="Helical" evidence="2">
    <location>
        <begin position="93"/>
        <end position="118"/>
    </location>
</feature>
<keyword evidence="4" id="KW-1185">Reference proteome</keyword>
<dbReference type="InterPro" id="IPR029164">
    <property type="entry name" value="PIG-Y"/>
</dbReference>
<feature type="region of interest" description="Disordered" evidence="1">
    <location>
        <begin position="61"/>
        <end position="89"/>
    </location>
</feature>